<dbReference type="SUPFAM" id="SSF160964">
    <property type="entry name" value="MalF N-terminal region-like"/>
    <property type="match status" value="1"/>
</dbReference>
<evidence type="ECO:0000256" key="4">
    <source>
        <dbReference type="ARBA" id="ARBA00022692"/>
    </source>
</evidence>
<proteinExistence type="inferred from homology"/>
<feature type="compositionally biased region" description="Polar residues" evidence="8">
    <location>
        <begin position="1"/>
        <end position="25"/>
    </location>
</feature>
<accession>A0ABW3ZVN4</accession>
<gene>
    <name evidence="10" type="ORF">ACFQ4A_12290</name>
</gene>
<keyword evidence="5 7" id="KW-1133">Transmembrane helix</keyword>
<dbReference type="SUPFAM" id="SSF161098">
    <property type="entry name" value="MetI-like"/>
    <property type="match status" value="1"/>
</dbReference>
<sequence>MRNSDNLAHQADNDNFQVEKTQSSQKRMKDPKNDGPSSRLKKETRLPYLLLLPTLILLGIVTLFPIIYSLVVSFSSYDTFGNATGFTGLSNYADVFSSSDFWNAIMVTLLYTLFAVSIEIVLGFTLALMVSKDGKAMRYLRWVLIIPMMLSPLVVAIVFRLMLNTDMGIINYLLQGVGLPKINFLGEPTLAFMSLVFVDIWQWMPMCFLIILAGLQALPQDPFESAAIDGASKFQIIRFVTIPMLKPILVVALVIRTMDALRTFDQVFVLTQGGPGRATETISFLMYRTSMKFTDFGFAAAGLFIVLIITIIISTILIRMMNTTQAKN</sequence>
<keyword evidence="4 7" id="KW-0812">Transmembrane</keyword>
<feature type="transmembrane region" description="Helical" evidence="7">
    <location>
        <begin position="190"/>
        <end position="215"/>
    </location>
</feature>
<evidence type="ECO:0000256" key="5">
    <source>
        <dbReference type="ARBA" id="ARBA00022989"/>
    </source>
</evidence>
<evidence type="ECO:0000256" key="6">
    <source>
        <dbReference type="ARBA" id="ARBA00023136"/>
    </source>
</evidence>
<evidence type="ECO:0000256" key="1">
    <source>
        <dbReference type="ARBA" id="ARBA00004651"/>
    </source>
</evidence>
<reference evidence="11" key="1">
    <citation type="journal article" date="2019" name="Int. J. Syst. Evol. Microbiol.">
        <title>The Global Catalogue of Microorganisms (GCM) 10K type strain sequencing project: providing services to taxonomists for standard genome sequencing and annotation.</title>
        <authorList>
            <consortium name="The Broad Institute Genomics Platform"/>
            <consortium name="The Broad Institute Genome Sequencing Center for Infectious Disease"/>
            <person name="Wu L."/>
            <person name="Ma J."/>
        </authorList>
    </citation>
    <scope>NUCLEOTIDE SEQUENCE [LARGE SCALE GENOMIC DNA]</scope>
    <source>
        <strain evidence="11">CCUG 54822</strain>
    </source>
</reference>
<protein>
    <submittedName>
        <fullName evidence="10">Carbohydrate ABC transporter permease</fullName>
    </submittedName>
</protein>
<dbReference type="PANTHER" id="PTHR43005">
    <property type="entry name" value="BLR7065 PROTEIN"/>
    <property type="match status" value="1"/>
</dbReference>
<dbReference type="CDD" id="cd06261">
    <property type="entry name" value="TM_PBP2"/>
    <property type="match status" value="1"/>
</dbReference>
<dbReference type="PANTHER" id="PTHR43005:SF2">
    <property type="entry name" value="INTEGRAL MEMBRANE SUGAR TRANSPORT PROTEIN"/>
    <property type="match status" value="1"/>
</dbReference>
<keyword evidence="3" id="KW-1003">Cell membrane</keyword>
<dbReference type="InterPro" id="IPR000515">
    <property type="entry name" value="MetI-like"/>
</dbReference>
<comment type="caution">
    <text evidence="10">The sequence shown here is derived from an EMBL/GenBank/DDBJ whole genome shotgun (WGS) entry which is preliminary data.</text>
</comment>
<dbReference type="PROSITE" id="PS50928">
    <property type="entry name" value="ABC_TM1"/>
    <property type="match status" value="1"/>
</dbReference>
<dbReference type="RefSeq" id="WP_382400985.1">
    <property type="nucleotide sequence ID" value="NZ_JBHTNH010000026.1"/>
</dbReference>
<feature type="region of interest" description="Disordered" evidence="8">
    <location>
        <begin position="1"/>
        <end position="40"/>
    </location>
</feature>
<feature type="transmembrane region" description="Helical" evidence="7">
    <location>
        <begin position="142"/>
        <end position="163"/>
    </location>
</feature>
<evidence type="ECO:0000313" key="11">
    <source>
        <dbReference type="Proteomes" id="UP001597178"/>
    </source>
</evidence>
<evidence type="ECO:0000313" key="10">
    <source>
        <dbReference type="EMBL" id="MFD1362437.1"/>
    </source>
</evidence>
<evidence type="ECO:0000256" key="3">
    <source>
        <dbReference type="ARBA" id="ARBA00022475"/>
    </source>
</evidence>
<evidence type="ECO:0000256" key="7">
    <source>
        <dbReference type="RuleBase" id="RU363032"/>
    </source>
</evidence>
<dbReference type="Gene3D" id="1.10.3720.10">
    <property type="entry name" value="MetI-like"/>
    <property type="match status" value="1"/>
</dbReference>
<feature type="transmembrane region" description="Helical" evidence="7">
    <location>
        <begin position="48"/>
        <end position="71"/>
    </location>
</feature>
<feature type="transmembrane region" description="Helical" evidence="7">
    <location>
        <begin position="101"/>
        <end position="130"/>
    </location>
</feature>
<evidence type="ECO:0000259" key="9">
    <source>
        <dbReference type="PROSITE" id="PS50928"/>
    </source>
</evidence>
<dbReference type="Pfam" id="PF00528">
    <property type="entry name" value="BPD_transp_1"/>
    <property type="match status" value="1"/>
</dbReference>
<organism evidence="10 11">
    <name type="scientific">Lentibacillus salinarum</name>
    <dbReference type="NCBI Taxonomy" id="446820"/>
    <lineage>
        <taxon>Bacteria</taxon>
        <taxon>Bacillati</taxon>
        <taxon>Bacillota</taxon>
        <taxon>Bacilli</taxon>
        <taxon>Bacillales</taxon>
        <taxon>Bacillaceae</taxon>
        <taxon>Lentibacillus</taxon>
    </lineage>
</organism>
<feature type="transmembrane region" description="Helical" evidence="7">
    <location>
        <begin position="296"/>
        <end position="318"/>
    </location>
</feature>
<keyword evidence="6 7" id="KW-0472">Membrane</keyword>
<keyword evidence="2 7" id="KW-0813">Transport</keyword>
<dbReference type="Proteomes" id="UP001597178">
    <property type="component" value="Unassembled WGS sequence"/>
</dbReference>
<dbReference type="EMBL" id="JBHTNH010000026">
    <property type="protein sequence ID" value="MFD1362437.1"/>
    <property type="molecule type" value="Genomic_DNA"/>
</dbReference>
<evidence type="ECO:0000256" key="2">
    <source>
        <dbReference type="ARBA" id="ARBA00022448"/>
    </source>
</evidence>
<feature type="transmembrane region" description="Helical" evidence="7">
    <location>
        <begin position="236"/>
        <end position="255"/>
    </location>
</feature>
<dbReference type="InterPro" id="IPR035906">
    <property type="entry name" value="MetI-like_sf"/>
</dbReference>
<evidence type="ECO:0000256" key="8">
    <source>
        <dbReference type="SAM" id="MobiDB-lite"/>
    </source>
</evidence>
<comment type="similarity">
    <text evidence="7">Belongs to the binding-protein-dependent transport system permease family.</text>
</comment>
<name>A0ABW3ZVN4_9BACI</name>
<comment type="subcellular location">
    <subcellularLocation>
        <location evidence="1 7">Cell membrane</location>
        <topology evidence="1 7">Multi-pass membrane protein</topology>
    </subcellularLocation>
</comment>
<feature type="domain" description="ABC transmembrane type-1" evidence="9">
    <location>
        <begin position="105"/>
        <end position="317"/>
    </location>
</feature>
<keyword evidence="11" id="KW-1185">Reference proteome</keyword>